<dbReference type="EMBL" id="JACJQY010000003">
    <property type="protein sequence ID" value="MBD2315876.1"/>
    <property type="molecule type" value="Genomic_DNA"/>
</dbReference>
<reference evidence="3 4" key="1">
    <citation type="journal article" date="2020" name="ISME J.">
        <title>Comparative genomics reveals insights into cyanobacterial evolution and habitat adaptation.</title>
        <authorList>
            <person name="Chen M.Y."/>
            <person name="Teng W.K."/>
            <person name="Zhao L."/>
            <person name="Hu C.X."/>
            <person name="Zhou Y.K."/>
            <person name="Han B.P."/>
            <person name="Song L.R."/>
            <person name="Shu W.S."/>
        </authorList>
    </citation>
    <scope>NUCLEOTIDE SEQUENCE [LARGE SCALE GENOMIC DNA]</scope>
    <source>
        <strain evidence="3 4">FACHB-1050</strain>
    </source>
</reference>
<dbReference type="PANTHER" id="PTHR34800">
    <property type="entry name" value="TETRAPYRROLE-BINDING PROTEIN, CHLOROPLASTIC"/>
    <property type="match status" value="1"/>
</dbReference>
<dbReference type="Proteomes" id="UP000618445">
    <property type="component" value="Unassembled WGS sequence"/>
</dbReference>
<keyword evidence="4" id="KW-1185">Reference proteome</keyword>
<proteinExistence type="predicted"/>
<dbReference type="Gene3D" id="1.25.40.620">
    <property type="match status" value="1"/>
</dbReference>
<dbReference type="Pfam" id="PF05419">
    <property type="entry name" value="GUN4"/>
    <property type="match status" value="1"/>
</dbReference>
<accession>A0ABR8C6A1</accession>
<name>A0ABR8C6A1_9CYAN</name>
<dbReference type="Pfam" id="PF24393">
    <property type="entry name" value="Pepco"/>
    <property type="match status" value="1"/>
</dbReference>
<feature type="domain" description="Pepco" evidence="2">
    <location>
        <begin position="18"/>
        <end position="91"/>
    </location>
</feature>
<dbReference type="RefSeq" id="WP_190576280.1">
    <property type="nucleotide sequence ID" value="NZ_CAWPQU010000023.1"/>
</dbReference>
<evidence type="ECO:0000259" key="1">
    <source>
        <dbReference type="Pfam" id="PF05419"/>
    </source>
</evidence>
<dbReference type="InterPro" id="IPR056947">
    <property type="entry name" value="Pepco_dom"/>
</dbReference>
<feature type="domain" description="GUN4-like" evidence="1">
    <location>
        <begin position="112"/>
        <end position="192"/>
    </location>
</feature>
<gene>
    <name evidence="3" type="ORF">H6G05_03315</name>
</gene>
<dbReference type="InterPro" id="IPR037215">
    <property type="entry name" value="GUN4-like_sf"/>
</dbReference>
<sequence>MDSEEILIEFVGNGDRANGESIKSISTTKIKDSIQRLASLVQQLATDSTSSHANGLALDEVEISIKLTDTGEAILLGDGQSNGAMTLRFRRPQKGLAIASGEPSTQLQSLTSSTGVDYTKLRALLSNGKWQEANQETWNVMCQAARKNIGSVLTAEEIKQISCDDLQIIDNLWRQHSKGRYGFSAQNQIYMSSILG</sequence>
<evidence type="ECO:0000259" key="2">
    <source>
        <dbReference type="Pfam" id="PF24393"/>
    </source>
</evidence>
<evidence type="ECO:0000313" key="4">
    <source>
        <dbReference type="Proteomes" id="UP000618445"/>
    </source>
</evidence>
<dbReference type="SUPFAM" id="SSF140869">
    <property type="entry name" value="GUN4-like"/>
    <property type="match status" value="1"/>
</dbReference>
<dbReference type="CDD" id="cd16383">
    <property type="entry name" value="GUN4"/>
    <property type="match status" value="1"/>
</dbReference>
<protein>
    <submittedName>
        <fullName evidence="3">GUN4 domain-containing protein</fullName>
    </submittedName>
</protein>
<organism evidence="3 4">
    <name type="scientific">Phormidium tenue FACHB-1050</name>
    <dbReference type="NCBI Taxonomy" id="2692857"/>
    <lineage>
        <taxon>Bacteria</taxon>
        <taxon>Bacillati</taxon>
        <taxon>Cyanobacteriota</taxon>
        <taxon>Cyanophyceae</taxon>
        <taxon>Oscillatoriophycideae</taxon>
        <taxon>Oscillatoriales</taxon>
        <taxon>Oscillatoriaceae</taxon>
        <taxon>Phormidium</taxon>
    </lineage>
</organism>
<dbReference type="InterPro" id="IPR008629">
    <property type="entry name" value="GUN4-like"/>
</dbReference>
<dbReference type="PANTHER" id="PTHR34800:SF1">
    <property type="entry name" value="TETRAPYRROLE-BINDING PROTEIN, CHLOROPLASTIC"/>
    <property type="match status" value="1"/>
</dbReference>
<evidence type="ECO:0000313" key="3">
    <source>
        <dbReference type="EMBL" id="MBD2315876.1"/>
    </source>
</evidence>
<comment type="caution">
    <text evidence="3">The sequence shown here is derived from an EMBL/GenBank/DDBJ whole genome shotgun (WGS) entry which is preliminary data.</text>
</comment>